<dbReference type="RefSeq" id="WP_338187772.1">
    <property type="nucleotide sequence ID" value="NZ_BTFQ01000038.1"/>
</dbReference>
<keyword evidence="4" id="KW-1185">Reference proteome</keyword>
<dbReference type="Proteomes" id="UP001346800">
    <property type="component" value="Unassembled WGS sequence"/>
</dbReference>
<dbReference type="EMBL" id="BTFR01000013">
    <property type="protein sequence ID" value="GMM15722.1"/>
    <property type="molecule type" value="Genomic_DNA"/>
</dbReference>
<protein>
    <recommendedName>
        <fullName evidence="1">HTH cro/C1-type domain-containing protein</fullName>
    </recommendedName>
</protein>
<dbReference type="InterPro" id="IPR001387">
    <property type="entry name" value="Cro/C1-type_HTH"/>
</dbReference>
<evidence type="ECO:0000313" key="3">
    <source>
        <dbReference type="EMBL" id="GMM15722.1"/>
    </source>
</evidence>
<name>A0ABD0C3Q3_LACAM</name>
<proteinExistence type="predicted"/>
<dbReference type="Proteomes" id="UP001332503">
    <property type="component" value="Unassembled WGS sequence"/>
</dbReference>
<dbReference type="PROSITE" id="PS50943">
    <property type="entry name" value="HTH_CROC1"/>
    <property type="match status" value="1"/>
</dbReference>
<reference evidence="2" key="1">
    <citation type="submission" date="2023-06" db="EMBL/GenBank/DDBJ databases">
        <authorList>
            <person name="Tohno M."/>
            <person name="Tanizawa Y."/>
        </authorList>
    </citation>
    <scope>NUCLEOTIDE SEQUENCE</scope>
    <source>
        <strain evidence="3">BF125</strain>
        <strain evidence="2">BF186</strain>
    </source>
</reference>
<dbReference type="Gene3D" id="1.10.260.40">
    <property type="entry name" value="lambda repressor-like DNA-binding domains"/>
    <property type="match status" value="1"/>
</dbReference>
<sequence length="259" mass="30534">MKIGEKLHRVRKLHDLTQEQMASGIISKSQYCRIEKGSNAVRASSLIKILNQNKISVLNFFEDTDDSGMGEKELQDLITNAYFARDYKKLEEIKKQSASLQINRLLDWLLAELKGESQLFPEEDKKKLRYNVWQVKKWNDDNLWFFFHTLYLYKYSNLKGIINTLISKFTKSEKIEDRQLQLIVNVAVRYLNICCKQHDKYEMKKVIHFLHEIPETIEFGLAKMIAEYYELLLDKRAIEAEEILDLIKSCGYGNYLSLC</sequence>
<gene>
    <name evidence="3" type="ORF">LABF125_08550</name>
    <name evidence="2" type="ORF">LABF186_10060</name>
</gene>
<evidence type="ECO:0000259" key="1">
    <source>
        <dbReference type="PROSITE" id="PS50943"/>
    </source>
</evidence>
<accession>A0ABD0C3Q3</accession>
<evidence type="ECO:0000313" key="2">
    <source>
        <dbReference type="EMBL" id="GMM13891.1"/>
    </source>
</evidence>
<dbReference type="SUPFAM" id="SSF47413">
    <property type="entry name" value="lambda repressor-like DNA-binding domains"/>
    <property type="match status" value="1"/>
</dbReference>
<dbReference type="CDD" id="cd00093">
    <property type="entry name" value="HTH_XRE"/>
    <property type="match status" value="1"/>
</dbReference>
<dbReference type="InterPro" id="IPR010982">
    <property type="entry name" value="Lambda_DNA-bd_dom_sf"/>
</dbReference>
<dbReference type="AlphaFoldDB" id="A0ABD0C3Q3"/>
<dbReference type="EMBL" id="BTFQ01000038">
    <property type="protein sequence ID" value="GMM13891.1"/>
    <property type="molecule type" value="Genomic_DNA"/>
</dbReference>
<feature type="domain" description="HTH cro/C1-type" evidence="1">
    <location>
        <begin position="7"/>
        <end position="60"/>
    </location>
</feature>
<evidence type="ECO:0000313" key="4">
    <source>
        <dbReference type="Proteomes" id="UP001332503"/>
    </source>
</evidence>
<comment type="caution">
    <text evidence="2">The sequence shown here is derived from an EMBL/GenBank/DDBJ whole genome shotgun (WGS) entry which is preliminary data.</text>
</comment>
<evidence type="ECO:0000313" key="5">
    <source>
        <dbReference type="Proteomes" id="UP001346800"/>
    </source>
</evidence>
<dbReference type="InterPro" id="IPR053163">
    <property type="entry name" value="HTH-type_regulator_Rgg"/>
</dbReference>
<reference evidence="4 5" key="2">
    <citation type="journal article" date="2024" name="Int. J. Syst. Evol. Microbiol.">
        <title>Proposal of Lactobacillus amylovorus subsp. animalis subsp. nov. and an emended description of Lactobacillus amylovorus.</title>
        <authorList>
            <person name="Yamane K."/>
            <person name="Tanizawa Y."/>
            <person name="Kobayashi H."/>
            <person name="Kamizono T."/>
            <person name="Kojima Y."/>
            <person name="Takagi H."/>
            <person name="Tohno M."/>
        </authorList>
    </citation>
    <scope>NUCLEOTIDE SEQUENCE [LARGE SCALE GENOMIC DNA]</scope>
    <source>
        <strain evidence="3 4">BF125</strain>
        <strain evidence="2 5">BF186</strain>
    </source>
</reference>
<organism evidence="2 5">
    <name type="scientific">Lactobacillus amylovorus subsp. animalium</name>
    <dbReference type="NCBI Taxonomy" id="3378536"/>
    <lineage>
        <taxon>Bacteria</taxon>
        <taxon>Bacillati</taxon>
        <taxon>Bacillota</taxon>
        <taxon>Bacilli</taxon>
        <taxon>Lactobacillales</taxon>
        <taxon>Lactobacillaceae</taxon>
        <taxon>Lactobacillus</taxon>
    </lineage>
</organism>
<dbReference type="PANTHER" id="PTHR37038">
    <property type="entry name" value="TRANSCRIPTIONAL REGULATOR-RELATED"/>
    <property type="match status" value="1"/>
</dbReference>
<dbReference type="Pfam" id="PF01381">
    <property type="entry name" value="HTH_3"/>
    <property type="match status" value="1"/>
</dbReference>